<evidence type="ECO:0000313" key="8">
    <source>
        <dbReference type="Proteomes" id="UP001292094"/>
    </source>
</evidence>
<dbReference type="Proteomes" id="UP001292094">
    <property type="component" value="Unassembled WGS sequence"/>
</dbReference>
<dbReference type="Gene3D" id="1.10.640.10">
    <property type="entry name" value="Haem peroxidase domain superfamily, animal type"/>
    <property type="match status" value="1"/>
</dbReference>
<keyword evidence="5" id="KW-0408">Iron</keyword>
<feature type="binding site" description="axial binding residue" evidence="5">
    <location>
        <position position="548"/>
    </location>
    <ligand>
        <name>heme b</name>
        <dbReference type="ChEBI" id="CHEBI:60344"/>
    </ligand>
    <ligandPart>
        <name>Fe</name>
        <dbReference type="ChEBI" id="CHEBI:18248"/>
    </ligandPart>
</feature>
<organism evidence="7 8">
    <name type="scientific">Petrolisthes manimaculis</name>
    <dbReference type="NCBI Taxonomy" id="1843537"/>
    <lineage>
        <taxon>Eukaryota</taxon>
        <taxon>Metazoa</taxon>
        <taxon>Ecdysozoa</taxon>
        <taxon>Arthropoda</taxon>
        <taxon>Crustacea</taxon>
        <taxon>Multicrustacea</taxon>
        <taxon>Malacostraca</taxon>
        <taxon>Eumalacostraca</taxon>
        <taxon>Eucarida</taxon>
        <taxon>Decapoda</taxon>
        <taxon>Pleocyemata</taxon>
        <taxon>Anomura</taxon>
        <taxon>Galatheoidea</taxon>
        <taxon>Porcellanidae</taxon>
        <taxon>Petrolisthes</taxon>
    </lineage>
</organism>
<evidence type="ECO:0000256" key="5">
    <source>
        <dbReference type="PIRSR" id="PIRSR619791-2"/>
    </source>
</evidence>
<keyword evidence="2" id="KW-0964">Secreted</keyword>
<evidence type="ECO:0000256" key="4">
    <source>
        <dbReference type="ARBA" id="ARBA00022729"/>
    </source>
</evidence>
<dbReference type="PROSITE" id="PS50292">
    <property type="entry name" value="PEROXIDASE_3"/>
    <property type="match status" value="1"/>
</dbReference>
<dbReference type="EMBL" id="JAWZYT010001544">
    <property type="protein sequence ID" value="KAK4311220.1"/>
    <property type="molecule type" value="Genomic_DNA"/>
</dbReference>
<dbReference type="GO" id="GO:0020037">
    <property type="term" value="F:heme binding"/>
    <property type="evidence" value="ECO:0007669"/>
    <property type="project" value="InterPro"/>
</dbReference>
<dbReference type="FunFam" id="1.10.640.10:FF:000003">
    <property type="entry name" value="chorion peroxidase"/>
    <property type="match status" value="1"/>
</dbReference>
<keyword evidence="3" id="KW-0560">Oxidoreductase</keyword>
<sequence>MMNLTLLTLLAEGTRHQLGLSGHHSHRGGMCRPAQTMFARSDISTEPLDLDLVPLTSVDWPLRDGSWYHNKWNDLETRFSASNTSPEPETASSVWANRHPEPLPQISDQIFRTAFEAGEEDYQKLIEREAFLKENGAMVAKKSPTHYHRRSYMKLKTHNPQQSRHNYIKEYTTRAIVNKFDLKSAAVDLQFLETAEARCDIRPTSCNARNRFRTADGTCNNLDNPVWGASFTAFRRVAIPDYADGVSELKEAQNGSPLPSARLVSTSINLPESNRNNGNCFTLLHMTVGQFLDHDLTLTPIFTESDGSAIECCDVNTASQHPECETITIPTNDPFYSQFGETCMEFVRSEVAETCTSGPREQLNALTHYMDLSQVYGSTLEETESLRAHRNGLLLSQDQGADPDLLPTSMEEDDGCNVADKIDEGQYCFRAGDERVNEQILLTLLHTTWLREHNRVATTLKQLNPRWRDDRVFQEARRITIAEWQHIIYNEFIPGVLGLNLVKMMDLAPQFNGQFTNDYDPTLSVAISNEFATAAFRFGYVSSSITIHEAVSAVRYSFTRPFQNEINQVSSSSGTLERELNSVLNAPFPLYEDGVEEGLVRGETSQRAMRVDTSFSEEITGQLFQGDEPFGFDLIALNLQRGRDHGLADYVTVREACGFGRVRSFKQLGRIMNSDALRRLKNTYRRVEDIELFVGGMSEKPVRGGQVGPTFACIMADQFLRLKRGDRFWYEYSGSPSPFTRDQLRELHQVTMARVLCDNHPDPGEVQRWPLALPTSSNRKVSCASTRTIPSLDLTLWDE</sequence>
<keyword evidence="3" id="KW-0575">Peroxidase</keyword>
<keyword evidence="8" id="KW-1185">Reference proteome</keyword>
<evidence type="ECO:0000256" key="3">
    <source>
        <dbReference type="ARBA" id="ARBA00022559"/>
    </source>
</evidence>
<dbReference type="GO" id="GO:0006979">
    <property type="term" value="P:response to oxidative stress"/>
    <property type="evidence" value="ECO:0007669"/>
    <property type="project" value="InterPro"/>
</dbReference>
<evidence type="ECO:0000256" key="2">
    <source>
        <dbReference type="ARBA" id="ARBA00022525"/>
    </source>
</evidence>
<evidence type="ECO:0000256" key="1">
    <source>
        <dbReference type="ARBA" id="ARBA00004613"/>
    </source>
</evidence>
<evidence type="ECO:0000313" key="7">
    <source>
        <dbReference type="EMBL" id="KAK4311220.1"/>
    </source>
</evidence>
<dbReference type="PANTHER" id="PTHR11475">
    <property type="entry name" value="OXIDASE/PEROXIDASE"/>
    <property type="match status" value="1"/>
</dbReference>
<keyword evidence="5" id="KW-0349">Heme</keyword>
<proteinExistence type="predicted"/>
<dbReference type="InterPro" id="IPR037120">
    <property type="entry name" value="Haem_peroxidase_sf_animal"/>
</dbReference>
<evidence type="ECO:0000256" key="6">
    <source>
        <dbReference type="SAM" id="MobiDB-lite"/>
    </source>
</evidence>
<reference evidence="7" key="1">
    <citation type="submission" date="2023-11" db="EMBL/GenBank/DDBJ databases">
        <title>Genome assemblies of two species of porcelain crab, Petrolisthes cinctipes and Petrolisthes manimaculis (Anomura: Porcellanidae).</title>
        <authorList>
            <person name="Angst P."/>
        </authorList>
    </citation>
    <scope>NUCLEOTIDE SEQUENCE</scope>
    <source>
        <strain evidence="7">PB745_02</strain>
        <tissue evidence="7">Gill</tissue>
    </source>
</reference>
<dbReference type="InterPro" id="IPR010255">
    <property type="entry name" value="Haem_peroxidase_sf"/>
</dbReference>
<dbReference type="GO" id="GO:0005576">
    <property type="term" value="C:extracellular region"/>
    <property type="evidence" value="ECO:0007669"/>
    <property type="project" value="UniProtKB-SubCell"/>
</dbReference>
<evidence type="ECO:0008006" key="9">
    <source>
        <dbReference type="Google" id="ProtNLM"/>
    </source>
</evidence>
<dbReference type="Pfam" id="PF03098">
    <property type="entry name" value="An_peroxidase"/>
    <property type="match status" value="1"/>
</dbReference>
<dbReference type="PRINTS" id="PR00457">
    <property type="entry name" value="ANPEROXIDASE"/>
</dbReference>
<feature type="region of interest" description="Disordered" evidence="6">
    <location>
        <begin position="79"/>
        <end position="99"/>
    </location>
</feature>
<dbReference type="GO" id="GO:0046872">
    <property type="term" value="F:metal ion binding"/>
    <property type="evidence" value="ECO:0007669"/>
    <property type="project" value="UniProtKB-KW"/>
</dbReference>
<dbReference type="SUPFAM" id="SSF48113">
    <property type="entry name" value="Heme-dependent peroxidases"/>
    <property type="match status" value="1"/>
</dbReference>
<name>A0AAE1PM66_9EUCA</name>
<keyword evidence="4" id="KW-0732">Signal</keyword>
<keyword evidence="5" id="KW-0479">Metal-binding</keyword>
<comment type="caution">
    <text evidence="7">The sequence shown here is derived from an EMBL/GenBank/DDBJ whole genome shotgun (WGS) entry which is preliminary data.</text>
</comment>
<dbReference type="PANTHER" id="PTHR11475:SF141">
    <property type="entry name" value="CARDINAL"/>
    <property type="match status" value="1"/>
</dbReference>
<dbReference type="GO" id="GO:0004601">
    <property type="term" value="F:peroxidase activity"/>
    <property type="evidence" value="ECO:0007669"/>
    <property type="project" value="UniProtKB-KW"/>
</dbReference>
<protein>
    <recommendedName>
        <fullName evidence="9">Peroxidase</fullName>
    </recommendedName>
</protein>
<comment type="subcellular location">
    <subcellularLocation>
        <location evidence="1">Secreted</location>
    </subcellularLocation>
</comment>
<dbReference type="AlphaFoldDB" id="A0AAE1PM66"/>
<dbReference type="CDD" id="cd09823">
    <property type="entry name" value="peroxinectin_like"/>
    <property type="match status" value="1"/>
</dbReference>
<gene>
    <name evidence="7" type="ORF">Pmani_017262</name>
</gene>
<accession>A0AAE1PM66</accession>
<feature type="compositionally biased region" description="Polar residues" evidence="6">
    <location>
        <begin position="79"/>
        <end position="95"/>
    </location>
</feature>
<dbReference type="InterPro" id="IPR019791">
    <property type="entry name" value="Haem_peroxidase_animal"/>
</dbReference>